<comment type="caution">
    <text evidence="7">The sequence shown here is derived from an EMBL/GenBank/DDBJ whole genome shotgun (WGS) entry which is preliminary data.</text>
</comment>
<dbReference type="Pfam" id="PF00176">
    <property type="entry name" value="SNF2-rel_dom"/>
    <property type="match status" value="1"/>
</dbReference>
<feature type="domain" description="Helicase C-terminal" evidence="6">
    <location>
        <begin position="448"/>
        <end position="619"/>
    </location>
</feature>
<dbReference type="InterPro" id="IPR038718">
    <property type="entry name" value="SNF2-like_sf"/>
</dbReference>
<dbReference type="Gene3D" id="3.40.50.10810">
    <property type="entry name" value="Tandem AAA-ATPase domain"/>
    <property type="match status" value="2"/>
</dbReference>
<keyword evidence="1" id="KW-0547">Nucleotide-binding</keyword>
<evidence type="ECO:0000259" key="6">
    <source>
        <dbReference type="PROSITE" id="PS51194"/>
    </source>
</evidence>
<name>A0A9P5MRR6_9AGAM</name>
<evidence type="ECO:0000256" key="1">
    <source>
        <dbReference type="ARBA" id="ARBA00022741"/>
    </source>
</evidence>
<accession>A0A9P5MRR6</accession>
<evidence type="ECO:0000256" key="2">
    <source>
        <dbReference type="ARBA" id="ARBA00022801"/>
    </source>
</evidence>
<dbReference type="CDD" id="cd18008">
    <property type="entry name" value="DEXDc_SHPRH-like"/>
    <property type="match status" value="1"/>
</dbReference>
<dbReference type="Gene3D" id="3.40.50.300">
    <property type="entry name" value="P-loop containing nucleotide triphosphate hydrolases"/>
    <property type="match status" value="1"/>
</dbReference>
<feature type="region of interest" description="Disordered" evidence="4">
    <location>
        <begin position="136"/>
        <end position="180"/>
    </location>
</feature>
<keyword evidence="2" id="KW-0378">Hydrolase</keyword>
<gene>
    <name evidence="7" type="ORF">DFH94DRAFT_654094</name>
</gene>
<dbReference type="GO" id="GO:0006281">
    <property type="term" value="P:DNA repair"/>
    <property type="evidence" value="ECO:0007669"/>
    <property type="project" value="TreeGrafter"/>
</dbReference>
<protein>
    <submittedName>
        <fullName evidence="7">SNF2 family N-terminal domain-containing protein</fullName>
    </submittedName>
</protein>
<dbReference type="PROSITE" id="PS51192">
    <property type="entry name" value="HELICASE_ATP_BIND_1"/>
    <property type="match status" value="1"/>
</dbReference>
<dbReference type="PANTHER" id="PTHR45626:SF14">
    <property type="entry name" value="ATP-DEPENDENT DNA HELICASE (EUROFUNG)"/>
    <property type="match status" value="1"/>
</dbReference>
<dbReference type="CDD" id="cd18793">
    <property type="entry name" value="SF2_C_SNF"/>
    <property type="match status" value="1"/>
</dbReference>
<dbReference type="PROSITE" id="PS51194">
    <property type="entry name" value="HELICASE_CTER"/>
    <property type="match status" value="1"/>
</dbReference>
<organism evidence="7 8">
    <name type="scientific">Russula ochroleuca</name>
    <dbReference type="NCBI Taxonomy" id="152965"/>
    <lineage>
        <taxon>Eukaryota</taxon>
        <taxon>Fungi</taxon>
        <taxon>Dikarya</taxon>
        <taxon>Basidiomycota</taxon>
        <taxon>Agaricomycotina</taxon>
        <taxon>Agaricomycetes</taxon>
        <taxon>Russulales</taxon>
        <taxon>Russulaceae</taxon>
        <taxon>Russula</taxon>
    </lineage>
</organism>
<dbReference type="GO" id="GO:0008094">
    <property type="term" value="F:ATP-dependent activity, acting on DNA"/>
    <property type="evidence" value="ECO:0007669"/>
    <property type="project" value="TreeGrafter"/>
</dbReference>
<evidence type="ECO:0000313" key="7">
    <source>
        <dbReference type="EMBL" id="KAF8476300.1"/>
    </source>
</evidence>
<dbReference type="SMART" id="SM00487">
    <property type="entry name" value="DEXDc"/>
    <property type="match status" value="1"/>
</dbReference>
<reference evidence="7" key="2">
    <citation type="journal article" date="2020" name="Nat. Commun.">
        <title>Large-scale genome sequencing of mycorrhizal fungi provides insights into the early evolution of symbiotic traits.</title>
        <authorList>
            <person name="Miyauchi S."/>
            <person name="Kiss E."/>
            <person name="Kuo A."/>
            <person name="Drula E."/>
            <person name="Kohler A."/>
            <person name="Sanchez-Garcia M."/>
            <person name="Morin E."/>
            <person name="Andreopoulos B."/>
            <person name="Barry K.W."/>
            <person name="Bonito G."/>
            <person name="Buee M."/>
            <person name="Carver A."/>
            <person name="Chen C."/>
            <person name="Cichocki N."/>
            <person name="Clum A."/>
            <person name="Culley D."/>
            <person name="Crous P.W."/>
            <person name="Fauchery L."/>
            <person name="Girlanda M."/>
            <person name="Hayes R.D."/>
            <person name="Keri Z."/>
            <person name="LaButti K."/>
            <person name="Lipzen A."/>
            <person name="Lombard V."/>
            <person name="Magnuson J."/>
            <person name="Maillard F."/>
            <person name="Murat C."/>
            <person name="Nolan M."/>
            <person name="Ohm R.A."/>
            <person name="Pangilinan J."/>
            <person name="Pereira M.F."/>
            <person name="Perotto S."/>
            <person name="Peter M."/>
            <person name="Pfister S."/>
            <person name="Riley R."/>
            <person name="Sitrit Y."/>
            <person name="Stielow J.B."/>
            <person name="Szollosi G."/>
            <person name="Zifcakova L."/>
            <person name="Stursova M."/>
            <person name="Spatafora J.W."/>
            <person name="Tedersoo L."/>
            <person name="Vaario L.M."/>
            <person name="Yamada A."/>
            <person name="Yan M."/>
            <person name="Wang P."/>
            <person name="Xu J."/>
            <person name="Bruns T."/>
            <person name="Baldrian P."/>
            <person name="Vilgalys R."/>
            <person name="Dunand C."/>
            <person name="Henrissat B."/>
            <person name="Grigoriev I.V."/>
            <person name="Hibbett D."/>
            <person name="Nagy L.G."/>
            <person name="Martin F.M."/>
        </authorList>
    </citation>
    <scope>NUCLEOTIDE SEQUENCE</scope>
    <source>
        <strain evidence="7">Prilba</strain>
    </source>
</reference>
<dbReference type="Proteomes" id="UP000759537">
    <property type="component" value="Unassembled WGS sequence"/>
</dbReference>
<evidence type="ECO:0000313" key="8">
    <source>
        <dbReference type="Proteomes" id="UP000759537"/>
    </source>
</evidence>
<keyword evidence="3" id="KW-0067">ATP-binding</keyword>
<dbReference type="GO" id="GO:0016787">
    <property type="term" value="F:hydrolase activity"/>
    <property type="evidence" value="ECO:0007669"/>
    <property type="project" value="UniProtKB-KW"/>
</dbReference>
<dbReference type="InterPro" id="IPR050628">
    <property type="entry name" value="SNF2_RAD54_helicase_TF"/>
</dbReference>
<dbReference type="InterPro" id="IPR001650">
    <property type="entry name" value="Helicase_C-like"/>
</dbReference>
<dbReference type="InterPro" id="IPR027417">
    <property type="entry name" value="P-loop_NTPase"/>
</dbReference>
<dbReference type="InterPro" id="IPR000330">
    <property type="entry name" value="SNF2_N"/>
</dbReference>
<dbReference type="GO" id="GO:0005634">
    <property type="term" value="C:nucleus"/>
    <property type="evidence" value="ECO:0007669"/>
    <property type="project" value="TreeGrafter"/>
</dbReference>
<dbReference type="InterPro" id="IPR049730">
    <property type="entry name" value="SNF2/RAD54-like_C"/>
</dbReference>
<evidence type="ECO:0000256" key="4">
    <source>
        <dbReference type="SAM" id="MobiDB-lite"/>
    </source>
</evidence>
<dbReference type="EMBL" id="WHVB01000015">
    <property type="protein sequence ID" value="KAF8476300.1"/>
    <property type="molecule type" value="Genomic_DNA"/>
</dbReference>
<dbReference type="GO" id="GO:0005524">
    <property type="term" value="F:ATP binding"/>
    <property type="evidence" value="ECO:0007669"/>
    <property type="project" value="UniProtKB-KW"/>
</dbReference>
<dbReference type="InterPro" id="IPR014001">
    <property type="entry name" value="Helicase_ATP-bd"/>
</dbReference>
<evidence type="ECO:0000259" key="5">
    <source>
        <dbReference type="PROSITE" id="PS51192"/>
    </source>
</evidence>
<dbReference type="Pfam" id="PF00271">
    <property type="entry name" value="Helicase_C"/>
    <property type="match status" value="1"/>
</dbReference>
<keyword evidence="8" id="KW-1185">Reference proteome</keyword>
<dbReference type="OrthoDB" id="423559at2759"/>
<reference evidence="7" key="1">
    <citation type="submission" date="2019-10" db="EMBL/GenBank/DDBJ databases">
        <authorList>
            <consortium name="DOE Joint Genome Institute"/>
            <person name="Kuo A."/>
            <person name="Miyauchi S."/>
            <person name="Kiss E."/>
            <person name="Drula E."/>
            <person name="Kohler A."/>
            <person name="Sanchez-Garcia M."/>
            <person name="Andreopoulos B."/>
            <person name="Barry K.W."/>
            <person name="Bonito G."/>
            <person name="Buee M."/>
            <person name="Carver A."/>
            <person name="Chen C."/>
            <person name="Cichocki N."/>
            <person name="Clum A."/>
            <person name="Culley D."/>
            <person name="Crous P.W."/>
            <person name="Fauchery L."/>
            <person name="Girlanda M."/>
            <person name="Hayes R."/>
            <person name="Keri Z."/>
            <person name="LaButti K."/>
            <person name="Lipzen A."/>
            <person name="Lombard V."/>
            <person name="Magnuson J."/>
            <person name="Maillard F."/>
            <person name="Morin E."/>
            <person name="Murat C."/>
            <person name="Nolan M."/>
            <person name="Ohm R."/>
            <person name="Pangilinan J."/>
            <person name="Pereira M."/>
            <person name="Perotto S."/>
            <person name="Peter M."/>
            <person name="Riley R."/>
            <person name="Sitrit Y."/>
            <person name="Stielow B."/>
            <person name="Szollosi G."/>
            <person name="Zifcakova L."/>
            <person name="Stursova M."/>
            <person name="Spatafora J.W."/>
            <person name="Tedersoo L."/>
            <person name="Vaario L.-M."/>
            <person name="Yamada A."/>
            <person name="Yan M."/>
            <person name="Wang P."/>
            <person name="Xu J."/>
            <person name="Bruns T."/>
            <person name="Baldrian P."/>
            <person name="Vilgalys R."/>
            <person name="Henrissat B."/>
            <person name="Grigoriev I.V."/>
            <person name="Hibbett D."/>
            <person name="Nagy L.G."/>
            <person name="Martin F.M."/>
        </authorList>
    </citation>
    <scope>NUCLEOTIDE SEQUENCE</scope>
    <source>
        <strain evidence="7">Prilba</strain>
    </source>
</reference>
<proteinExistence type="predicted"/>
<feature type="domain" description="Helicase ATP-binding" evidence="5">
    <location>
        <begin position="28"/>
        <end position="245"/>
    </location>
</feature>
<dbReference type="AlphaFoldDB" id="A0A9P5MRR6"/>
<evidence type="ECO:0000256" key="3">
    <source>
        <dbReference type="ARBA" id="ARBA00022840"/>
    </source>
</evidence>
<dbReference type="SUPFAM" id="SSF52540">
    <property type="entry name" value="P-loop containing nucleoside triphosphate hydrolases"/>
    <property type="match status" value="2"/>
</dbReference>
<dbReference type="SMART" id="SM00490">
    <property type="entry name" value="HELICc"/>
    <property type="match status" value="1"/>
</dbReference>
<dbReference type="PANTHER" id="PTHR45626">
    <property type="entry name" value="TRANSCRIPTION TERMINATION FACTOR 2-RELATED"/>
    <property type="match status" value="1"/>
</dbReference>
<sequence length="631" mass="71668">MSQAVVDGFCEGIRLLPYQVAGRAWMTERESDKKIGGILADDMGLGKTIQTLTRIVDGRSGKSDAEDGWAATTLVVCPVSLMSQWVSEISKIAKNLTVIEHHGPSRTTDPAALRRAHVVITSYAIVSSEHGTFDLKVTDESKPKKGGNSKTESSSDSDSEADHFGRTLVNKKKPANTSGKKKDALFRVKWWRIVLDEAHNIKNRKTKAAQGCCALEGKYRWCLTGTPLQNNVEELYSLFKFLRIKPLNDWQTFNEQINKPVKSGHSVRAMKRLHVILRAIMLRRLKTDTVNGKPLIELPERRLFIVPCDFDEDERRFYFALENKIDEAMKRFVKNNEVMKNYTNFMLLLLRLRQACNHPSLVSKDYNTDREAIESPAPKDDHDDEELPTIFKQLGVSKGKKCQLCQDELTTENKDGEHCEDCIEIARKARHKSLPPNKDSNLPPDSAKIRKLLELLKEINLREDDEGEPTGEKTIVFSQFTTMLDLIQPFLREAGIAFVRYDGSMSKEKRDASLNQIRNNKRIRVILISFKAGSTGLNLTACNNVILVDMWWNPALEDQAFDRVHRLGQTRDVNIYKLTIENTVEQRILTLQESKRALATATLGGDKINKLKLDLEDLMALFRPGREEDDD</sequence>